<accession>A0A382QDM8</accession>
<feature type="non-terminal residue" evidence="1">
    <location>
        <position position="1"/>
    </location>
</feature>
<sequence>LASFDDVSQFETSVCELLLYVDAHVHELFPQYYHDVYDDHHDCECACGTYF</sequence>
<proteinExistence type="predicted"/>
<dbReference type="AlphaFoldDB" id="A0A382QDM8"/>
<feature type="non-terminal residue" evidence="1">
    <location>
        <position position="51"/>
    </location>
</feature>
<gene>
    <name evidence="1" type="ORF">METZ01_LOCUS336518</name>
</gene>
<organism evidence="1">
    <name type="scientific">marine metagenome</name>
    <dbReference type="NCBI Taxonomy" id="408172"/>
    <lineage>
        <taxon>unclassified sequences</taxon>
        <taxon>metagenomes</taxon>
        <taxon>ecological metagenomes</taxon>
    </lineage>
</organism>
<protein>
    <submittedName>
        <fullName evidence="1">Uncharacterized protein</fullName>
    </submittedName>
</protein>
<name>A0A382QDM8_9ZZZZ</name>
<reference evidence="1" key="1">
    <citation type="submission" date="2018-05" db="EMBL/GenBank/DDBJ databases">
        <authorList>
            <person name="Lanie J.A."/>
            <person name="Ng W.-L."/>
            <person name="Kazmierczak K.M."/>
            <person name="Andrzejewski T.M."/>
            <person name="Davidsen T.M."/>
            <person name="Wayne K.J."/>
            <person name="Tettelin H."/>
            <person name="Glass J.I."/>
            <person name="Rusch D."/>
            <person name="Podicherti R."/>
            <person name="Tsui H.-C.T."/>
            <person name="Winkler M.E."/>
        </authorList>
    </citation>
    <scope>NUCLEOTIDE SEQUENCE</scope>
</reference>
<dbReference type="EMBL" id="UINC01113807">
    <property type="protein sequence ID" value="SVC83664.1"/>
    <property type="molecule type" value="Genomic_DNA"/>
</dbReference>
<evidence type="ECO:0000313" key="1">
    <source>
        <dbReference type="EMBL" id="SVC83664.1"/>
    </source>
</evidence>